<keyword evidence="3" id="KW-0238">DNA-binding</keyword>
<dbReference type="PANTHER" id="PTHR30385">
    <property type="entry name" value="SIGMA FACTOR F FLAGELLAR"/>
    <property type="match status" value="1"/>
</dbReference>
<gene>
    <name evidence="6" type="ORF">ACFO4L_03430</name>
</gene>
<keyword evidence="7" id="KW-1185">Reference proteome</keyword>
<dbReference type="Gene3D" id="1.10.1740.10">
    <property type="match status" value="1"/>
</dbReference>
<evidence type="ECO:0000313" key="7">
    <source>
        <dbReference type="Proteomes" id="UP001595896"/>
    </source>
</evidence>
<dbReference type="InterPro" id="IPR007624">
    <property type="entry name" value="RNA_pol_sigma70_r3"/>
</dbReference>
<dbReference type="PRINTS" id="PR00046">
    <property type="entry name" value="SIGMA70FCT"/>
</dbReference>
<dbReference type="SUPFAM" id="SSF88946">
    <property type="entry name" value="Sigma2 domain of RNA polymerase sigma factors"/>
    <property type="match status" value="1"/>
</dbReference>
<dbReference type="InterPro" id="IPR007627">
    <property type="entry name" value="RNA_pol_sigma70_r2"/>
</dbReference>
<dbReference type="NCBIfam" id="NF005809">
    <property type="entry name" value="PRK07670.1"/>
    <property type="match status" value="1"/>
</dbReference>
<dbReference type="EMBL" id="JBHSGK010000003">
    <property type="protein sequence ID" value="MFC4735630.1"/>
    <property type="molecule type" value="Genomic_DNA"/>
</dbReference>
<comment type="caution">
    <text evidence="6">The sequence shown here is derived from an EMBL/GenBank/DDBJ whole genome shotgun (WGS) entry which is preliminary data.</text>
</comment>
<protein>
    <submittedName>
        <fullName evidence="6">FliA/WhiG family RNA polymerase sigma factor</fullName>
    </submittedName>
</protein>
<dbReference type="Pfam" id="PF04539">
    <property type="entry name" value="Sigma70_r3"/>
    <property type="match status" value="1"/>
</dbReference>
<dbReference type="NCBIfam" id="NF005413">
    <property type="entry name" value="PRK06986.1"/>
    <property type="match status" value="1"/>
</dbReference>
<dbReference type="Pfam" id="PF04542">
    <property type="entry name" value="Sigma70_r2"/>
    <property type="match status" value="1"/>
</dbReference>
<dbReference type="InterPro" id="IPR013324">
    <property type="entry name" value="RNA_pol_sigma_r3/r4-like"/>
</dbReference>
<evidence type="ECO:0000256" key="2">
    <source>
        <dbReference type="ARBA" id="ARBA00023082"/>
    </source>
</evidence>
<organism evidence="6 7">
    <name type="scientific">Bacillus daqingensis</name>
    <dbReference type="NCBI Taxonomy" id="872396"/>
    <lineage>
        <taxon>Bacteria</taxon>
        <taxon>Bacillati</taxon>
        <taxon>Bacillota</taxon>
        <taxon>Bacilli</taxon>
        <taxon>Bacillales</taxon>
        <taxon>Bacillaceae</taxon>
        <taxon>Bacillus</taxon>
    </lineage>
</organism>
<dbReference type="InterPro" id="IPR007630">
    <property type="entry name" value="RNA_pol_sigma70_r4"/>
</dbReference>
<evidence type="ECO:0000259" key="5">
    <source>
        <dbReference type="PROSITE" id="PS00716"/>
    </source>
</evidence>
<name>A0ABV9NUA2_9BACI</name>
<dbReference type="InterPro" id="IPR013325">
    <property type="entry name" value="RNA_pol_sigma_r2"/>
</dbReference>
<dbReference type="InterPro" id="IPR000943">
    <property type="entry name" value="RNA_pol_sigma70"/>
</dbReference>
<evidence type="ECO:0000256" key="4">
    <source>
        <dbReference type="ARBA" id="ARBA00023163"/>
    </source>
</evidence>
<dbReference type="Gene3D" id="1.20.140.160">
    <property type="match status" value="1"/>
</dbReference>
<feature type="domain" description="RNA polymerase sigma-70" evidence="5">
    <location>
        <begin position="221"/>
        <end position="247"/>
    </location>
</feature>
<evidence type="ECO:0000256" key="3">
    <source>
        <dbReference type="ARBA" id="ARBA00023125"/>
    </source>
</evidence>
<dbReference type="PANTHER" id="PTHR30385:SF7">
    <property type="entry name" value="RNA POLYMERASE SIGMA FACTOR FLIA"/>
    <property type="match status" value="1"/>
</dbReference>
<keyword evidence="1" id="KW-0805">Transcription regulation</keyword>
<dbReference type="Pfam" id="PF04545">
    <property type="entry name" value="Sigma70_r4"/>
    <property type="match status" value="1"/>
</dbReference>
<keyword evidence="4" id="KW-0804">Transcription</keyword>
<sequence length="256" mass="29287">MNSRQIAEPLHQYWEDWQVNRSDHAGSSLIEAYMPLVDYHVQRVRIHLPRSVREEELRSHGLIGLYDALEKFDTSRDLKFDTYASFRIRGAIIDGLRQEDWLPRSVREKAKKIDQAADRLEQQLGRAATADEISRETGYETSDITKTLNDSFISHFLSIDEKAGDDDSDDSFVQTLADKTAKTPDEALAHKGLLQELVQAVGKLNEKEQTVVSLFYAEELTLTEIGNIMNLSTSRISQIHSKCMKKLQQFLTDENN</sequence>
<dbReference type="CDD" id="cd06171">
    <property type="entry name" value="Sigma70_r4"/>
    <property type="match status" value="1"/>
</dbReference>
<dbReference type="InterPro" id="IPR014284">
    <property type="entry name" value="RNA_pol_sigma-70_dom"/>
</dbReference>
<dbReference type="NCBIfam" id="TIGR02479">
    <property type="entry name" value="FliA_WhiG"/>
    <property type="match status" value="1"/>
</dbReference>
<dbReference type="PIRSF" id="PIRSF000770">
    <property type="entry name" value="RNA_pol_sigma-SigE/K"/>
    <property type="match status" value="1"/>
</dbReference>
<keyword evidence="2" id="KW-0731">Sigma factor</keyword>
<dbReference type="PROSITE" id="PS00716">
    <property type="entry name" value="SIGMA70_2"/>
    <property type="match status" value="1"/>
</dbReference>
<dbReference type="Proteomes" id="UP001595896">
    <property type="component" value="Unassembled WGS sequence"/>
</dbReference>
<dbReference type="RefSeq" id="WP_377908254.1">
    <property type="nucleotide sequence ID" value="NZ_JBHSGK010000003.1"/>
</dbReference>
<dbReference type="SUPFAM" id="SSF88659">
    <property type="entry name" value="Sigma3 and sigma4 domains of RNA polymerase sigma factors"/>
    <property type="match status" value="2"/>
</dbReference>
<dbReference type="InterPro" id="IPR012845">
    <property type="entry name" value="RNA_pol_sigma_FliA_WhiG"/>
</dbReference>
<accession>A0ABV9NUA2</accession>
<reference evidence="7" key="1">
    <citation type="journal article" date="2019" name="Int. J. Syst. Evol. Microbiol.">
        <title>The Global Catalogue of Microorganisms (GCM) 10K type strain sequencing project: providing services to taxonomists for standard genome sequencing and annotation.</title>
        <authorList>
            <consortium name="The Broad Institute Genomics Platform"/>
            <consortium name="The Broad Institute Genome Sequencing Center for Infectious Disease"/>
            <person name="Wu L."/>
            <person name="Ma J."/>
        </authorList>
    </citation>
    <scope>NUCLEOTIDE SEQUENCE [LARGE SCALE GENOMIC DNA]</scope>
    <source>
        <strain evidence="7">JCM 12165</strain>
    </source>
</reference>
<dbReference type="NCBIfam" id="TIGR02937">
    <property type="entry name" value="sigma70-ECF"/>
    <property type="match status" value="1"/>
</dbReference>
<evidence type="ECO:0000313" key="6">
    <source>
        <dbReference type="EMBL" id="MFC4735630.1"/>
    </source>
</evidence>
<proteinExistence type="predicted"/>
<evidence type="ECO:0000256" key="1">
    <source>
        <dbReference type="ARBA" id="ARBA00023015"/>
    </source>
</evidence>